<name>A0AA41Z6A0_9SPHN</name>
<gene>
    <name evidence="4" type="ORF">NEE01_02285</name>
</gene>
<evidence type="ECO:0000259" key="3">
    <source>
        <dbReference type="Pfam" id="PF13193"/>
    </source>
</evidence>
<dbReference type="PANTHER" id="PTHR43352:SF1">
    <property type="entry name" value="ANTHRANILATE--COA LIGASE"/>
    <property type="match status" value="1"/>
</dbReference>
<dbReference type="Gene3D" id="3.30.300.30">
    <property type="match status" value="1"/>
</dbReference>
<dbReference type="SUPFAM" id="SSF56801">
    <property type="entry name" value="Acetyl-CoA synthetase-like"/>
    <property type="match status" value="1"/>
</dbReference>
<dbReference type="PROSITE" id="PS00455">
    <property type="entry name" value="AMP_BINDING"/>
    <property type="match status" value="1"/>
</dbReference>
<dbReference type="InterPro" id="IPR042099">
    <property type="entry name" value="ANL_N_sf"/>
</dbReference>
<dbReference type="InterPro" id="IPR020845">
    <property type="entry name" value="AMP-binding_CS"/>
</dbReference>
<dbReference type="Pfam" id="PF13193">
    <property type="entry name" value="AMP-binding_C"/>
    <property type="match status" value="1"/>
</dbReference>
<dbReference type="Proteomes" id="UP001165565">
    <property type="component" value="Unassembled WGS sequence"/>
</dbReference>
<keyword evidence="1" id="KW-0436">Ligase</keyword>
<feature type="domain" description="AMP-dependent synthetase/ligase" evidence="2">
    <location>
        <begin position="49"/>
        <end position="394"/>
    </location>
</feature>
<evidence type="ECO:0000313" key="5">
    <source>
        <dbReference type="Proteomes" id="UP001165565"/>
    </source>
</evidence>
<protein>
    <submittedName>
        <fullName evidence="4">AMP-binding protein</fullName>
    </submittedName>
</protein>
<dbReference type="GO" id="GO:0044550">
    <property type="term" value="P:secondary metabolite biosynthetic process"/>
    <property type="evidence" value="ECO:0007669"/>
    <property type="project" value="TreeGrafter"/>
</dbReference>
<proteinExistence type="predicted"/>
<evidence type="ECO:0000256" key="1">
    <source>
        <dbReference type="ARBA" id="ARBA00022598"/>
    </source>
</evidence>
<evidence type="ECO:0000313" key="4">
    <source>
        <dbReference type="EMBL" id="MCW6533609.1"/>
    </source>
</evidence>
<evidence type="ECO:0000259" key="2">
    <source>
        <dbReference type="Pfam" id="PF00501"/>
    </source>
</evidence>
<feature type="domain" description="AMP-binding enzyme C-terminal" evidence="3">
    <location>
        <begin position="448"/>
        <end position="526"/>
    </location>
</feature>
<dbReference type="GO" id="GO:0016878">
    <property type="term" value="F:acid-thiol ligase activity"/>
    <property type="evidence" value="ECO:0007669"/>
    <property type="project" value="TreeGrafter"/>
</dbReference>
<reference evidence="4" key="1">
    <citation type="submission" date="2022-06" db="EMBL/GenBank/DDBJ databases">
        <title>Sphingomonas sp. nov. isolated from rhizosphere soil of tomato.</title>
        <authorList>
            <person name="Dong H."/>
            <person name="Gao R."/>
        </authorList>
    </citation>
    <scope>NUCLEOTIDE SEQUENCE</scope>
    <source>
        <strain evidence="4">MMSM24</strain>
    </source>
</reference>
<dbReference type="Gene3D" id="3.40.50.12780">
    <property type="entry name" value="N-terminal domain of ligase-like"/>
    <property type="match status" value="1"/>
</dbReference>
<dbReference type="RefSeq" id="WP_265267626.1">
    <property type="nucleotide sequence ID" value="NZ_JANFAV010000001.1"/>
</dbReference>
<dbReference type="Pfam" id="PF00501">
    <property type="entry name" value="AMP-binding"/>
    <property type="match status" value="1"/>
</dbReference>
<dbReference type="EMBL" id="JANFAV010000001">
    <property type="protein sequence ID" value="MCW6533609.1"/>
    <property type="molecule type" value="Genomic_DNA"/>
</dbReference>
<dbReference type="PANTHER" id="PTHR43352">
    <property type="entry name" value="ACETYL-COA SYNTHETASE"/>
    <property type="match status" value="1"/>
</dbReference>
<comment type="caution">
    <text evidence="4">The sequence shown here is derived from an EMBL/GenBank/DDBJ whole genome shotgun (WGS) entry which is preliminary data.</text>
</comment>
<dbReference type="InterPro" id="IPR025110">
    <property type="entry name" value="AMP-bd_C"/>
</dbReference>
<dbReference type="InterPro" id="IPR045851">
    <property type="entry name" value="AMP-bd_C_sf"/>
</dbReference>
<dbReference type="InterPro" id="IPR000873">
    <property type="entry name" value="AMP-dep_synth/lig_dom"/>
</dbReference>
<sequence>MAARPTAHVDRFVLDRLPPDDQLPDFRFDLPALHYPDRLNAAVELIDRGDPTHIAVVNAAGRWTYGEMRALSDRIAHILVEREGLVPGNRVLLRGPNSAMMIASWLAVLKAGGVVVTTMPILRAAEIGTIVAQGAVSHAIVDSRTRDDFAAAAAASPTLRSTLYYNGDAGDGELERLLGAIDADFTPVTTHRDDPALIAFTSGTTGVPKGCVQFHRDILACADSFAATILEPRPDDIWICSAPLAFTFGLGMQVIFPFRFGGTAATVEVPGPKALLEAARSLGVTIMATAPTAYKAMLAMLGDAGAPATLRRCVAAGENLPEPIWHDWHRATGIKLINGIGATEMMHIFISAAGDDIRPGTTGKAVPGYQAMLLDDAGAPIATGTGRLAVKGPTGCRYLADPRQTRYVVDGWNVTGDIYRRDADGYFSYVARTDDMIISSGYNIAAPEVEAALLSHAAVAECAVVGIASAERGQQVAAAIVVGPGVNADTDLAEQLQNHVKAAIAPYKYPRTILFVADLPRTPTGKVKRDAVLGLFGG</sequence>
<dbReference type="AlphaFoldDB" id="A0AA41Z6A0"/>
<accession>A0AA41Z6A0</accession>
<keyword evidence="5" id="KW-1185">Reference proteome</keyword>
<organism evidence="4 5">
    <name type="scientific">Sphingomonas lycopersici</name>
    <dbReference type="NCBI Taxonomy" id="2951807"/>
    <lineage>
        <taxon>Bacteria</taxon>
        <taxon>Pseudomonadati</taxon>
        <taxon>Pseudomonadota</taxon>
        <taxon>Alphaproteobacteria</taxon>
        <taxon>Sphingomonadales</taxon>
        <taxon>Sphingomonadaceae</taxon>
        <taxon>Sphingomonas</taxon>
    </lineage>
</organism>